<dbReference type="EMBL" id="JAUKWQ010000002">
    <property type="protein sequence ID" value="MDO1582411.1"/>
    <property type="molecule type" value="Genomic_DNA"/>
</dbReference>
<proteinExistence type="predicted"/>
<sequence length="65" mass="7580">MVRQVGANRDLMRRQRISAQALELWRAGDMSTFCIARELETDEREICHILEEAEGRATKFEEGRV</sequence>
<name>A0ABT8SWP0_9HYPH</name>
<reference evidence="1" key="2">
    <citation type="submission" date="2023-07" db="EMBL/GenBank/DDBJ databases">
        <authorList>
            <person name="Sun H."/>
        </authorList>
    </citation>
    <scope>NUCLEOTIDE SEQUENCE</scope>
    <source>
        <strain evidence="1">05753</strain>
    </source>
</reference>
<protein>
    <recommendedName>
        <fullName evidence="3">DUF3606 domain-containing protein</fullName>
    </recommendedName>
</protein>
<dbReference type="RefSeq" id="WP_302076550.1">
    <property type="nucleotide sequence ID" value="NZ_JAUKWQ010000002.1"/>
</dbReference>
<evidence type="ECO:0008006" key="3">
    <source>
        <dbReference type="Google" id="ProtNLM"/>
    </source>
</evidence>
<comment type="caution">
    <text evidence="1">The sequence shown here is derived from an EMBL/GenBank/DDBJ whole genome shotgun (WGS) entry which is preliminary data.</text>
</comment>
<keyword evidence="2" id="KW-1185">Reference proteome</keyword>
<dbReference type="Proteomes" id="UP001169006">
    <property type="component" value="Unassembled WGS sequence"/>
</dbReference>
<accession>A0ABT8SWP0</accession>
<reference evidence="1" key="1">
    <citation type="journal article" date="2015" name="Int. J. Syst. Evol. Microbiol.">
        <title>Rhizobium oryzicola sp. nov., potential plant-growth-promoting endophytic bacteria isolated from rice roots.</title>
        <authorList>
            <person name="Zhang X.X."/>
            <person name="Gao J.S."/>
            <person name="Cao Y.H."/>
            <person name="Sheirdil R.A."/>
            <person name="Wang X.C."/>
            <person name="Zhang L."/>
        </authorList>
    </citation>
    <scope>NUCLEOTIDE SEQUENCE</scope>
    <source>
        <strain evidence="1">05753</strain>
    </source>
</reference>
<evidence type="ECO:0000313" key="2">
    <source>
        <dbReference type="Proteomes" id="UP001169006"/>
    </source>
</evidence>
<organism evidence="1 2">
    <name type="scientific">Rhizobium oryzicola</name>
    <dbReference type="NCBI Taxonomy" id="1232668"/>
    <lineage>
        <taxon>Bacteria</taxon>
        <taxon>Pseudomonadati</taxon>
        <taxon>Pseudomonadota</taxon>
        <taxon>Alphaproteobacteria</taxon>
        <taxon>Hyphomicrobiales</taxon>
        <taxon>Rhizobiaceae</taxon>
        <taxon>Rhizobium/Agrobacterium group</taxon>
        <taxon>Rhizobium</taxon>
    </lineage>
</organism>
<gene>
    <name evidence="1" type="ORF">Q2T52_09895</name>
</gene>
<evidence type="ECO:0000313" key="1">
    <source>
        <dbReference type="EMBL" id="MDO1582411.1"/>
    </source>
</evidence>